<accession>A0A7R9EIZ3</accession>
<proteinExistence type="predicted"/>
<name>A0A7R9EIZ3_9NEOP</name>
<evidence type="ECO:0000313" key="1">
    <source>
        <dbReference type="EMBL" id="CAD7434889.1"/>
    </source>
</evidence>
<organism evidence="1">
    <name type="scientific">Timema monikensis</name>
    <dbReference type="NCBI Taxonomy" id="170555"/>
    <lineage>
        <taxon>Eukaryota</taxon>
        <taxon>Metazoa</taxon>
        <taxon>Ecdysozoa</taxon>
        <taxon>Arthropoda</taxon>
        <taxon>Hexapoda</taxon>
        <taxon>Insecta</taxon>
        <taxon>Pterygota</taxon>
        <taxon>Neoptera</taxon>
        <taxon>Polyneoptera</taxon>
        <taxon>Phasmatodea</taxon>
        <taxon>Timematodea</taxon>
        <taxon>Timematoidea</taxon>
        <taxon>Timematidae</taxon>
        <taxon>Timema</taxon>
    </lineage>
</organism>
<dbReference type="AlphaFoldDB" id="A0A7R9EIZ3"/>
<dbReference type="EMBL" id="OB798456">
    <property type="protein sequence ID" value="CAD7434889.1"/>
    <property type="molecule type" value="Genomic_DNA"/>
</dbReference>
<protein>
    <submittedName>
        <fullName evidence="1">Uncharacterized protein</fullName>
    </submittedName>
</protein>
<sequence length="111" mass="12510">MYPEIIGRKGADEFTAHFSLVQSECWDALLTHCITFDPLANLGFQVPASLAGFHCEQISIASQDIPCVFVISTYHGHDMEENTCAVKIEPKNDMEYSEYNLHQDAKLIMEV</sequence>
<gene>
    <name evidence="1" type="ORF">TMSB3V08_LOCUS11539</name>
</gene>
<reference evidence="1" key="1">
    <citation type="submission" date="2020-11" db="EMBL/GenBank/DDBJ databases">
        <authorList>
            <person name="Tran Van P."/>
        </authorList>
    </citation>
    <scope>NUCLEOTIDE SEQUENCE</scope>
</reference>